<protein>
    <recommendedName>
        <fullName evidence="15">G-protein coupled receptors family 1 profile domain-containing protein</fullName>
    </recommendedName>
</protein>
<dbReference type="InterPro" id="IPR003912">
    <property type="entry name" value="Protea_act_rcpt"/>
</dbReference>
<feature type="compositionally biased region" description="Low complexity" evidence="12">
    <location>
        <begin position="50"/>
        <end position="66"/>
    </location>
</feature>
<dbReference type="GO" id="GO:0005886">
    <property type="term" value="C:plasma membrane"/>
    <property type="evidence" value="ECO:0007669"/>
    <property type="project" value="UniProtKB-SubCell"/>
</dbReference>
<keyword evidence="17" id="KW-1185">Reference proteome</keyword>
<keyword evidence="9" id="KW-0325">Glycoprotein</keyword>
<dbReference type="EMBL" id="CM012448">
    <property type="protein sequence ID" value="RVE66096.1"/>
    <property type="molecule type" value="Genomic_DNA"/>
</dbReference>
<feature type="transmembrane region" description="Helical" evidence="13">
    <location>
        <begin position="119"/>
        <end position="137"/>
    </location>
</feature>
<evidence type="ECO:0000256" key="13">
    <source>
        <dbReference type="SAM" id="Phobius"/>
    </source>
</evidence>
<evidence type="ECO:0000256" key="7">
    <source>
        <dbReference type="ARBA" id="ARBA00023157"/>
    </source>
</evidence>
<evidence type="ECO:0000259" key="15">
    <source>
        <dbReference type="PROSITE" id="PS50262"/>
    </source>
</evidence>
<feature type="transmembrane region" description="Helical" evidence="13">
    <location>
        <begin position="247"/>
        <end position="274"/>
    </location>
</feature>
<comment type="subcellular location">
    <subcellularLocation>
        <location evidence="1">Cell membrane</location>
        <topology evidence="1">Multi-pass membrane protein</topology>
    </subcellularLocation>
</comment>
<name>A0A437CT65_ORYJA</name>
<dbReference type="Gene3D" id="1.20.1070.10">
    <property type="entry name" value="Rhodopsin 7-helix transmembrane proteins"/>
    <property type="match status" value="1"/>
</dbReference>
<gene>
    <name evidence="16" type="ORF">OJAV_G00123230</name>
</gene>
<dbReference type="PRINTS" id="PR01429">
    <property type="entry name" value="PROTEASEAR3"/>
</dbReference>
<evidence type="ECO:0000256" key="5">
    <source>
        <dbReference type="ARBA" id="ARBA00023040"/>
    </source>
</evidence>
<feature type="region of interest" description="Disordered" evidence="12">
    <location>
        <begin position="44"/>
        <end position="66"/>
    </location>
</feature>
<evidence type="ECO:0000256" key="3">
    <source>
        <dbReference type="ARBA" id="ARBA00022692"/>
    </source>
</evidence>
<feature type="transmembrane region" description="Helical" evidence="13">
    <location>
        <begin position="295"/>
        <end position="317"/>
    </location>
</feature>
<keyword evidence="4 13" id="KW-1133">Transmembrane helix</keyword>
<evidence type="ECO:0000256" key="12">
    <source>
        <dbReference type="SAM" id="MobiDB-lite"/>
    </source>
</evidence>
<feature type="chain" id="PRO_5019480330" description="G-protein coupled receptors family 1 profile domain-containing protein" evidence="14">
    <location>
        <begin position="24"/>
        <end position="374"/>
    </location>
</feature>
<evidence type="ECO:0000256" key="10">
    <source>
        <dbReference type="ARBA" id="ARBA00023224"/>
    </source>
</evidence>
<evidence type="ECO:0000256" key="6">
    <source>
        <dbReference type="ARBA" id="ARBA00023136"/>
    </source>
</evidence>
<keyword evidence="7 11" id="KW-1015">Disulfide bond</keyword>
<dbReference type="GO" id="GO:0015057">
    <property type="term" value="F:thrombin-activated receptor activity"/>
    <property type="evidence" value="ECO:0007669"/>
    <property type="project" value="InterPro"/>
</dbReference>
<dbReference type="GO" id="GO:0007200">
    <property type="term" value="P:phospholipase C-activating G protein-coupled receptor signaling pathway"/>
    <property type="evidence" value="ECO:0007669"/>
    <property type="project" value="TreeGrafter"/>
</dbReference>
<feature type="transmembrane region" description="Helical" evidence="13">
    <location>
        <begin position="199"/>
        <end position="220"/>
    </location>
</feature>
<keyword evidence="8" id="KW-0675">Receptor</keyword>
<evidence type="ECO:0000256" key="14">
    <source>
        <dbReference type="SAM" id="SignalP"/>
    </source>
</evidence>
<dbReference type="Proteomes" id="UP000283210">
    <property type="component" value="Chromosome 12"/>
</dbReference>
<keyword evidence="3 13" id="KW-0812">Transmembrane</keyword>
<evidence type="ECO:0000256" key="1">
    <source>
        <dbReference type="ARBA" id="ARBA00004651"/>
    </source>
</evidence>
<dbReference type="InterPro" id="IPR000276">
    <property type="entry name" value="GPCR_Rhodpsn"/>
</dbReference>
<feature type="transmembrane region" description="Helical" evidence="13">
    <location>
        <begin position="157"/>
        <end position="178"/>
    </location>
</feature>
<dbReference type="AlphaFoldDB" id="A0A437CT65"/>
<keyword evidence="6 13" id="KW-0472">Membrane</keyword>
<organism evidence="16 17">
    <name type="scientific">Oryzias javanicus</name>
    <name type="common">Javanese ricefish</name>
    <name type="synonym">Aplocheilus javanicus</name>
    <dbReference type="NCBI Taxonomy" id="123683"/>
    <lineage>
        <taxon>Eukaryota</taxon>
        <taxon>Metazoa</taxon>
        <taxon>Chordata</taxon>
        <taxon>Craniata</taxon>
        <taxon>Vertebrata</taxon>
        <taxon>Euteleostomi</taxon>
        <taxon>Actinopterygii</taxon>
        <taxon>Neopterygii</taxon>
        <taxon>Teleostei</taxon>
        <taxon>Neoteleostei</taxon>
        <taxon>Acanthomorphata</taxon>
        <taxon>Ovalentaria</taxon>
        <taxon>Atherinomorphae</taxon>
        <taxon>Beloniformes</taxon>
        <taxon>Adrianichthyidae</taxon>
        <taxon>Oryziinae</taxon>
        <taxon>Oryzias</taxon>
    </lineage>
</organism>
<feature type="transmembrane region" description="Helical" evidence="13">
    <location>
        <begin position="329"/>
        <end position="351"/>
    </location>
</feature>
<feature type="transmembrane region" description="Helical" evidence="13">
    <location>
        <begin position="85"/>
        <end position="107"/>
    </location>
</feature>
<evidence type="ECO:0000256" key="8">
    <source>
        <dbReference type="ARBA" id="ARBA00023170"/>
    </source>
</evidence>
<dbReference type="GO" id="GO:0007596">
    <property type="term" value="P:blood coagulation"/>
    <property type="evidence" value="ECO:0007669"/>
    <property type="project" value="InterPro"/>
</dbReference>
<proteinExistence type="predicted"/>
<sequence length="374" mass="41200">MKTFAVSLLVALISSASPSSSDGTRGNKNVPVPRTFFGDLSPQTNAEQNSSQAGSTSASHSPSPSLQALSNSTVEYLSGPLSTRVIPFTYIFVIVLGIPANVAILCFLAKKIRKVSSAILYYSLAVSDLFLLLSLTFKVHYHLHGNNWVLGEAACRVVTACFYGNLYCSAMTLACISVKRYIAVVHPFMYKGLPKRMCTAWVSLGVWGVFGIAVIPEFLIQQSYWLPQLNRTSCHDVLARNDRSFSFAFLLSYNLVLTVVGLLAPLVVSIVCYIRIIIVLKKSLQDWGKYIKASSLVFAIFLVCFLPAGFLHFIHYLQLELNGTESLYGYFNLAVCLCCLHACLDPFLFVLMSTSTGSRMFIMTFKGKSMSITL</sequence>
<feature type="disulfide bond" evidence="11">
    <location>
        <begin position="155"/>
        <end position="234"/>
    </location>
</feature>
<dbReference type="PANTHER" id="PTHR24232">
    <property type="entry name" value="G-PROTEIN COUPLED RECEPTOR"/>
    <property type="match status" value="1"/>
</dbReference>
<dbReference type="PROSITE" id="PS50262">
    <property type="entry name" value="G_PROTEIN_RECEP_F1_2"/>
    <property type="match status" value="1"/>
</dbReference>
<dbReference type="InterPro" id="IPR017452">
    <property type="entry name" value="GPCR_Rhodpsn_7TM"/>
</dbReference>
<evidence type="ECO:0000313" key="16">
    <source>
        <dbReference type="EMBL" id="RVE66096.1"/>
    </source>
</evidence>
<keyword evidence="14" id="KW-0732">Signal</keyword>
<dbReference type="PANTHER" id="PTHR24232:SF0">
    <property type="entry name" value="PROTEINASE-ACTIVATED RECEPTOR 3"/>
    <property type="match status" value="1"/>
</dbReference>
<dbReference type="Pfam" id="PF00001">
    <property type="entry name" value="7tm_1"/>
    <property type="match status" value="1"/>
</dbReference>
<dbReference type="OrthoDB" id="8859266at2759"/>
<dbReference type="PRINTS" id="PR00237">
    <property type="entry name" value="GPCRRHODOPSN"/>
</dbReference>
<evidence type="ECO:0000313" key="17">
    <source>
        <dbReference type="Proteomes" id="UP000283210"/>
    </source>
</evidence>
<reference evidence="16 17" key="1">
    <citation type="submission" date="2018-11" db="EMBL/GenBank/DDBJ databases">
        <authorList>
            <person name="Lopez-Roques C."/>
            <person name="Donnadieu C."/>
            <person name="Bouchez O."/>
            <person name="Klopp C."/>
            <person name="Cabau C."/>
            <person name="Zahm M."/>
        </authorList>
    </citation>
    <scope>NUCLEOTIDE SEQUENCE [LARGE SCALE GENOMIC DNA]</scope>
    <source>
        <strain evidence="16">RS831</strain>
        <tissue evidence="16">Whole body</tissue>
    </source>
</reference>
<evidence type="ECO:0000256" key="2">
    <source>
        <dbReference type="ARBA" id="ARBA00022475"/>
    </source>
</evidence>
<evidence type="ECO:0000256" key="11">
    <source>
        <dbReference type="PIRSR" id="PIRSR603912-52"/>
    </source>
</evidence>
<dbReference type="PRINTS" id="PR01428">
    <property type="entry name" value="PROTEASEAR"/>
</dbReference>
<feature type="signal peptide" evidence="14">
    <location>
        <begin position="1"/>
        <end position="23"/>
    </location>
</feature>
<dbReference type="OMA" id="VVFYGNM"/>
<dbReference type="GO" id="GO:0035025">
    <property type="term" value="P:positive regulation of Rho protein signal transduction"/>
    <property type="evidence" value="ECO:0007669"/>
    <property type="project" value="TreeGrafter"/>
</dbReference>
<dbReference type="FunFam" id="1.20.1070.10:FF:000040">
    <property type="entry name" value="Coagulation factor 2 (thrombin) receptor"/>
    <property type="match status" value="1"/>
</dbReference>
<dbReference type="InterPro" id="IPR003943">
    <property type="entry name" value="Prot_act_rcpt_3"/>
</dbReference>
<dbReference type="SUPFAM" id="SSF81321">
    <property type="entry name" value="Family A G protein-coupled receptor-like"/>
    <property type="match status" value="1"/>
</dbReference>
<evidence type="ECO:0000256" key="9">
    <source>
        <dbReference type="ARBA" id="ARBA00023180"/>
    </source>
</evidence>
<feature type="domain" description="G-protein coupled receptors family 1 profile" evidence="15">
    <location>
        <begin position="100"/>
        <end position="349"/>
    </location>
</feature>
<keyword evidence="5" id="KW-0297">G-protein coupled receptor</keyword>
<accession>A0A437CT65</accession>
<evidence type="ECO:0000256" key="4">
    <source>
        <dbReference type="ARBA" id="ARBA00022989"/>
    </source>
</evidence>
<reference evidence="16 17" key="2">
    <citation type="submission" date="2019-01" db="EMBL/GenBank/DDBJ databases">
        <title>A chromosome length genome reference of the Java medaka (oryzias javanicus).</title>
        <authorList>
            <person name="Herpin A."/>
            <person name="Takehana Y."/>
            <person name="Naruse K."/>
            <person name="Ansai S."/>
            <person name="Kawaguchi M."/>
        </authorList>
    </citation>
    <scope>NUCLEOTIDE SEQUENCE [LARGE SCALE GENOMIC DNA]</scope>
    <source>
        <strain evidence="16">RS831</strain>
        <tissue evidence="16">Whole body</tissue>
    </source>
</reference>
<keyword evidence="10" id="KW-0807">Transducer</keyword>
<keyword evidence="2" id="KW-1003">Cell membrane</keyword>